<dbReference type="Proteomes" id="UP000230842">
    <property type="component" value="Unassembled WGS sequence"/>
</dbReference>
<dbReference type="GO" id="GO:0051920">
    <property type="term" value="F:peroxiredoxin activity"/>
    <property type="evidence" value="ECO:0007669"/>
    <property type="project" value="InterPro"/>
</dbReference>
<dbReference type="SUPFAM" id="SSF69118">
    <property type="entry name" value="AhpD-like"/>
    <property type="match status" value="1"/>
</dbReference>
<dbReference type="PANTHER" id="PTHR33570">
    <property type="entry name" value="4-CARBOXYMUCONOLACTONE DECARBOXYLASE FAMILY PROTEIN"/>
    <property type="match status" value="1"/>
</dbReference>
<dbReference type="InterPro" id="IPR003779">
    <property type="entry name" value="CMD-like"/>
</dbReference>
<evidence type="ECO:0000313" key="4">
    <source>
        <dbReference type="Proteomes" id="UP000230842"/>
    </source>
</evidence>
<dbReference type="PRINTS" id="PR00111">
    <property type="entry name" value="ABHYDROLASE"/>
</dbReference>
<dbReference type="InterPro" id="IPR029058">
    <property type="entry name" value="AB_hydrolase_fold"/>
</dbReference>
<evidence type="ECO:0000259" key="1">
    <source>
        <dbReference type="Pfam" id="PF00561"/>
    </source>
</evidence>
<dbReference type="PANTHER" id="PTHR33570:SF2">
    <property type="entry name" value="CARBOXYMUCONOLACTONE DECARBOXYLASE-LIKE DOMAIN-CONTAINING PROTEIN"/>
    <property type="match status" value="1"/>
</dbReference>
<protein>
    <submittedName>
        <fullName evidence="3">3-oxoadipate enol-lactonase/4-carboxymuconolactone decarboxylase</fullName>
    </submittedName>
</protein>
<dbReference type="RefSeq" id="WP_039358424.1">
    <property type="nucleotide sequence ID" value="NZ_PGEZ01000001.1"/>
</dbReference>
<reference evidence="3 4" key="1">
    <citation type="submission" date="2017-11" db="EMBL/GenBank/DDBJ databases">
        <title>Genomic Encyclopedia of Archaeal and Bacterial Type Strains, Phase II (KMG-II): From Individual Species to Whole Genera.</title>
        <authorList>
            <person name="Goeker M."/>
        </authorList>
    </citation>
    <scope>NUCLEOTIDE SEQUENCE [LARGE SCALE GENOMIC DNA]</scope>
    <source>
        <strain evidence="3 4">DSM 27763</strain>
    </source>
</reference>
<name>A0A0B2B783_9ACTN</name>
<accession>A0A0B2B783</accession>
<dbReference type="InterPro" id="IPR029032">
    <property type="entry name" value="AhpD-like"/>
</dbReference>
<feature type="domain" description="AB hydrolase-1" evidence="1">
    <location>
        <begin position="30"/>
        <end position="133"/>
    </location>
</feature>
<dbReference type="Gene3D" id="3.40.50.1820">
    <property type="entry name" value="alpha/beta hydrolase"/>
    <property type="match status" value="1"/>
</dbReference>
<dbReference type="OrthoDB" id="9802489at2"/>
<proteinExistence type="predicted"/>
<feature type="domain" description="Carboxymuconolactone decarboxylase-like" evidence="2">
    <location>
        <begin position="322"/>
        <end position="404"/>
    </location>
</feature>
<dbReference type="NCBIfam" id="TIGR02425">
    <property type="entry name" value="decarb_PcaC"/>
    <property type="match status" value="1"/>
</dbReference>
<dbReference type="InterPro" id="IPR052512">
    <property type="entry name" value="4CMD/NDH-1_regulator"/>
</dbReference>
<dbReference type="InterPro" id="IPR012788">
    <property type="entry name" value="Decarb_PcaC"/>
</dbReference>
<sequence>MTVPTLPATELAGDASRPLLIVGPSLGTTCATLWASTARLLGDVFHVVGWDLPGHGGAPVGGAFTMAELARGVLELADRVGVARGDAGTFAYAGDSVGGAVGLQLLLDDPDRVDAAVLLCTGARIGDEAMWRDRAALVRTSGTPSMVAGSAERWFAPGFLDREPATGSALLHALSDTDDEGYAQVCDALATFDVRGRLGEIATPVLTIAGAHDGPTPPESLAAIAHGVQHGRSVVLGEAAHLAPAEAPETVAALLRGHLQPVPTPIRRVAEPSADADRAATRQIADGADGDAYARGMAVRRAVLGDAHVDRATERADDLTAPFQELITRYAWGEVWGRDGLDRPTRSMLTLALLAALGHEAELAMHVRAALRNGLTREQVAEVLIHTGVYAGVPVSNSALGVMQRVFAEIDAADGAL</sequence>
<comment type="caution">
    <text evidence="3">The sequence shown here is derived from an EMBL/GenBank/DDBJ whole genome shotgun (WGS) entry which is preliminary data.</text>
</comment>
<dbReference type="Pfam" id="PF00561">
    <property type="entry name" value="Abhydrolase_1"/>
    <property type="match status" value="1"/>
</dbReference>
<organism evidence="3 4">
    <name type="scientific">Mumia flava</name>
    <dbReference type="NCBI Taxonomy" id="1348852"/>
    <lineage>
        <taxon>Bacteria</taxon>
        <taxon>Bacillati</taxon>
        <taxon>Actinomycetota</taxon>
        <taxon>Actinomycetes</taxon>
        <taxon>Propionibacteriales</taxon>
        <taxon>Nocardioidaceae</taxon>
        <taxon>Mumia</taxon>
    </lineage>
</organism>
<gene>
    <name evidence="3" type="ORF">CLV56_1777</name>
</gene>
<dbReference type="Gene3D" id="1.20.1290.10">
    <property type="entry name" value="AhpD-like"/>
    <property type="match status" value="1"/>
</dbReference>
<evidence type="ECO:0000259" key="2">
    <source>
        <dbReference type="Pfam" id="PF02627"/>
    </source>
</evidence>
<dbReference type="InterPro" id="IPR000073">
    <property type="entry name" value="AB_hydrolase_1"/>
</dbReference>
<evidence type="ECO:0000313" key="3">
    <source>
        <dbReference type="EMBL" id="PJJ57542.1"/>
    </source>
</evidence>
<keyword evidence="4" id="KW-1185">Reference proteome</keyword>
<dbReference type="AlphaFoldDB" id="A0A0B2B783"/>
<dbReference type="SUPFAM" id="SSF53474">
    <property type="entry name" value="alpha/beta-Hydrolases"/>
    <property type="match status" value="1"/>
</dbReference>
<dbReference type="EMBL" id="PGEZ01000001">
    <property type="protein sequence ID" value="PJJ57542.1"/>
    <property type="molecule type" value="Genomic_DNA"/>
</dbReference>
<dbReference type="Pfam" id="PF02627">
    <property type="entry name" value="CMD"/>
    <property type="match status" value="1"/>
</dbReference>